<dbReference type="PANTHER" id="PTHR32089">
    <property type="entry name" value="METHYL-ACCEPTING CHEMOTAXIS PROTEIN MCPB"/>
    <property type="match status" value="1"/>
</dbReference>
<evidence type="ECO:0000256" key="1">
    <source>
        <dbReference type="ARBA" id="ARBA00023224"/>
    </source>
</evidence>
<dbReference type="CDD" id="cd11386">
    <property type="entry name" value="MCP_signal"/>
    <property type="match status" value="1"/>
</dbReference>
<dbReference type="PROSITE" id="PS50885">
    <property type="entry name" value="HAMP"/>
    <property type="match status" value="1"/>
</dbReference>
<evidence type="ECO:0000256" key="3">
    <source>
        <dbReference type="PROSITE-ProRule" id="PRU00284"/>
    </source>
</evidence>
<dbReference type="InterPro" id="IPR003660">
    <property type="entry name" value="HAMP_dom"/>
</dbReference>
<evidence type="ECO:0000256" key="4">
    <source>
        <dbReference type="SAM" id="Phobius"/>
    </source>
</evidence>
<dbReference type="RefSeq" id="WP_378163168.1">
    <property type="nucleotide sequence ID" value="NZ_JBHSBU010000001.1"/>
</dbReference>
<keyword evidence="4" id="KW-0472">Membrane</keyword>
<dbReference type="SMART" id="SM00283">
    <property type="entry name" value="MA"/>
    <property type="match status" value="1"/>
</dbReference>
<dbReference type="InterPro" id="IPR004089">
    <property type="entry name" value="MCPsignal_dom"/>
</dbReference>
<organism evidence="7 8">
    <name type="scientific">Chitinimonas lacunae</name>
    <dbReference type="NCBI Taxonomy" id="1963018"/>
    <lineage>
        <taxon>Bacteria</taxon>
        <taxon>Pseudomonadati</taxon>
        <taxon>Pseudomonadota</taxon>
        <taxon>Betaproteobacteria</taxon>
        <taxon>Neisseriales</taxon>
        <taxon>Chitinibacteraceae</taxon>
        <taxon>Chitinimonas</taxon>
    </lineage>
</organism>
<dbReference type="PROSITE" id="PS50111">
    <property type="entry name" value="CHEMOTAXIS_TRANSDUC_2"/>
    <property type="match status" value="1"/>
</dbReference>
<evidence type="ECO:0000259" key="5">
    <source>
        <dbReference type="PROSITE" id="PS50111"/>
    </source>
</evidence>
<accession>A0ABV8MQL1</accession>
<feature type="transmembrane region" description="Helical" evidence="4">
    <location>
        <begin position="154"/>
        <end position="181"/>
    </location>
</feature>
<dbReference type="Pfam" id="PF00015">
    <property type="entry name" value="MCPsignal"/>
    <property type="match status" value="1"/>
</dbReference>
<dbReference type="Gene3D" id="1.10.287.950">
    <property type="entry name" value="Methyl-accepting chemotaxis protein"/>
    <property type="match status" value="1"/>
</dbReference>
<evidence type="ECO:0000313" key="7">
    <source>
        <dbReference type="EMBL" id="MFC4159428.1"/>
    </source>
</evidence>
<feature type="domain" description="HAMP" evidence="6">
    <location>
        <begin position="178"/>
        <end position="232"/>
    </location>
</feature>
<dbReference type="SMART" id="SM00304">
    <property type="entry name" value="HAMP"/>
    <property type="match status" value="1"/>
</dbReference>
<evidence type="ECO:0000256" key="2">
    <source>
        <dbReference type="ARBA" id="ARBA00029447"/>
    </source>
</evidence>
<keyword evidence="8" id="KW-1185">Reference proteome</keyword>
<dbReference type="EMBL" id="JBHSBU010000001">
    <property type="protein sequence ID" value="MFC4159428.1"/>
    <property type="molecule type" value="Genomic_DNA"/>
</dbReference>
<comment type="caution">
    <text evidence="7">The sequence shown here is derived from an EMBL/GenBank/DDBJ whole genome shotgun (WGS) entry which is preliminary data.</text>
</comment>
<evidence type="ECO:0000313" key="8">
    <source>
        <dbReference type="Proteomes" id="UP001595791"/>
    </source>
</evidence>
<feature type="transmembrane region" description="Helical" evidence="4">
    <location>
        <begin position="12"/>
        <end position="32"/>
    </location>
</feature>
<reference evidence="8" key="1">
    <citation type="journal article" date="2019" name="Int. J. Syst. Evol. Microbiol.">
        <title>The Global Catalogue of Microorganisms (GCM) 10K type strain sequencing project: providing services to taxonomists for standard genome sequencing and annotation.</title>
        <authorList>
            <consortium name="The Broad Institute Genomics Platform"/>
            <consortium name="The Broad Institute Genome Sequencing Center for Infectious Disease"/>
            <person name="Wu L."/>
            <person name="Ma J."/>
        </authorList>
    </citation>
    <scope>NUCLEOTIDE SEQUENCE [LARGE SCALE GENOMIC DNA]</scope>
    <source>
        <strain evidence="8">LMG 29894</strain>
    </source>
</reference>
<dbReference type="PANTHER" id="PTHR32089:SF112">
    <property type="entry name" value="LYSOZYME-LIKE PROTEIN-RELATED"/>
    <property type="match status" value="1"/>
</dbReference>
<sequence length="509" mass="54878">MHFFHSIQGRLNLLFVVIVTTVLALLGAYNGAVTRDRLEKGLAEQQRALAGRLQLSLPEAIWNFNEGQIGKILEAEMGESIVHGILLEMDGKFLGGRKRGSDGKPTPAAKDDQLSGTPFKVDLMFDDSGTMKKVATAHVYVSRDEVEEAVRDNWIALLIQIVVLDVVLLVALSLSLSAVVLKPLSRLNHALHAIASGDADLTRRLEVQGKNEFAEVSRSFNLFVARLQGVMQQVAETAIQLAAAAEQTTRITEQANVGIQAQQQQTDEVVSVVSELGHQIHEISNSTAKASEAAAYADEEAKRGHSVVADAIQTISEATSEVQNAAEVIEQLSRNSKKIGTVLLVINDIAKQTNLLALNAAIEAARAGEAGRGFAVVADEVRTLANRTHESTTEIQEVISELQQGTEDAVMAMKNSRGKADLGLKRAHEAGSAIERLADSARQIAQLDDEIALASARQDKMVDEMTGNIRQIRNIVGEAASGAQQTAIASEEVARLATRLQIAVEQFKI</sequence>
<comment type="similarity">
    <text evidence="2">Belongs to the methyl-accepting chemotaxis (MCP) protein family.</text>
</comment>
<keyword evidence="4" id="KW-0812">Transmembrane</keyword>
<keyword evidence="4" id="KW-1133">Transmembrane helix</keyword>
<dbReference type="CDD" id="cd06225">
    <property type="entry name" value="HAMP"/>
    <property type="match status" value="1"/>
</dbReference>
<evidence type="ECO:0000259" key="6">
    <source>
        <dbReference type="PROSITE" id="PS50885"/>
    </source>
</evidence>
<dbReference type="SUPFAM" id="SSF58104">
    <property type="entry name" value="Methyl-accepting chemotaxis protein (MCP) signaling domain"/>
    <property type="match status" value="1"/>
</dbReference>
<protein>
    <submittedName>
        <fullName evidence="7">Methyl-accepting chemotaxis protein</fullName>
    </submittedName>
</protein>
<feature type="domain" description="Methyl-accepting transducer" evidence="5">
    <location>
        <begin position="237"/>
        <end position="473"/>
    </location>
</feature>
<gene>
    <name evidence="7" type="ORF">ACFOW7_08690</name>
</gene>
<dbReference type="Proteomes" id="UP001595791">
    <property type="component" value="Unassembled WGS sequence"/>
</dbReference>
<name>A0ABV8MQL1_9NEIS</name>
<keyword evidence="1 3" id="KW-0807">Transducer</keyword>
<proteinExistence type="inferred from homology"/>
<dbReference type="Pfam" id="PF00672">
    <property type="entry name" value="HAMP"/>
    <property type="match status" value="1"/>
</dbReference>